<keyword evidence="1" id="KW-1133">Transmembrane helix</keyword>
<organism evidence="2 3">
    <name type="scientific">Datura stramonium</name>
    <name type="common">Jimsonweed</name>
    <name type="synonym">Common thornapple</name>
    <dbReference type="NCBI Taxonomy" id="4076"/>
    <lineage>
        <taxon>Eukaryota</taxon>
        <taxon>Viridiplantae</taxon>
        <taxon>Streptophyta</taxon>
        <taxon>Embryophyta</taxon>
        <taxon>Tracheophyta</taxon>
        <taxon>Spermatophyta</taxon>
        <taxon>Magnoliopsida</taxon>
        <taxon>eudicotyledons</taxon>
        <taxon>Gunneridae</taxon>
        <taxon>Pentapetalae</taxon>
        <taxon>asterids</taxon>
        <taxon>lamiids</taxon>
        <taxon>Solanales</taxon>
        <taxon>Solanaceae</taxon>
        <taxon>Solanoideae</taxon>
        <taxon>Datureae</taxon>
        <taxon>Datura</taxon>
    </lineage>
</organism>
<accession>A0ABS8Y9C8</accession>
<name>A0ABS8Y9C8_DATST</name>
<keyword evidence="1" id="KW-0812">Transmembrane</keyword>
<keyword evidence="3" id="KW-1185">Reference proteome</keyword>
<sequence>MSDFDGSSRSSERSNEVDGGILAFFGKLAFRLVLGFVRLCLAEAVTRWRGDADRGATGGFSVGKGEERMLDGGISVREGVTAAALWCAGGLLFFRVVGFAGR</sequence>
<reference evidence="2 3" key="1">
    <citation type="journal article" date="2021" name="BMC Genomics">
        <title>Datura genome reveals duplications of psychoactive alkaloid biosynthetic genes and high mutation rate following tissue culture.</title>
        <authorList>
            <person name="Rajewski A."/>
            <person name="Carter-House D."/>
            <person name="Stajich J."/>
            <person name="Litt A."/>
        </authorList>
    </citation>
    <scope>NUCLEOTIDE SEQUENCE [LARGE SCALE GENOMIC DNA]</scope>
    <source>
        <strain evidence="2">AR-01</strain>
    </source>
</reference>
<dbReference type="EMBL" id="JACEIK010052620">
    <property type="protein sequence ID" value="MCE5167121.1"/>
    <property type="molecule type" value="Genomic_DNA"/>
</dbReference>
<feature type="transmembrane region" description="Helical" evidence="1">
    <location>
        <begin position="20"/>
        <end position="41"/>
    </location>
</feature>
<keyword evidence="1" id="KW-0472">Membrane</keyword>
<evidence type="ECO:0000256" key="1">
    <source>
        <dbReference type="SAM" id="Phobius"/>
    </source>
</evidence>
<protein>
    <submittedName>
        <fullName evidence="2">Uncharacterized protein</fullName>
    </submittedName>
</protein>
<gene>
    <name evidence="2" type="ORF">HAX54_038521</name>
</gene>
<evidence type="ECO:0000313" key="3">
    <source>
        <dbReference type="Proteomes" id="UP000823775"/>
    </source>
</evidence>
<comment type="caution">
    <text evidence="2">The sequence shown here is derived from an EMBL/GenBank/DDBJ whole genome shotgun (WGS) entry which is preliminary data.</text>
</comment>
<evidence type="ECO:0000313" key="2">
    <source>
        <dbReference type="EMBL" id="MCE5167121.1"/>
    </source>
</evidence>
<dbReference type="Proteomes" id="UP000823775">
    <property type="component" value="Unassembled WGS sequence"/>
</dbReference>
<proteinExistence type="predicted"/>